<evidence type="ECO:0000313" key="1">
    <source>
        <dbReference type="EMBL" id="KAF7341022.1"/>
    </source>
</evidence>
<reference evidence="1" key="1">
    <citation type="submission" date="2020-05" db="EMBL/GenBank/DDBJ databases">
        <title>Mycena genomes resolve the evolution of fungal bioluminescence.</title>
        <authorList>
            <person name="Tsai I.J."/>
        </authorList>
    </citation>
    <scope>NUCLEOTIDE SEQUENCE</scope>
    <source>
        <strain evidence="1">160909Yilan</strain>
    </source>
</reference>
<proteinExistence type="predicted"/>
<gene>
    <name evidence="1" type="ORF">MSAN_02087900</name>
</gene>
<dbReference type="Gene3D" id="1.20.930.20">
    <property type="entry name" value="Adaptor protein Cbl, N-terminal domain"/>
    <property type="match status" value="1"/>
</dbReference>
<protein>
    <submittedName>
        <fullName evidence="1">Uncharacterized protein</fullName>
    </submittedName>
</protein>
<dbReference type="AlphaFoldDB" id="A0A8H7CM56"/>
<dbReference type="Proteomes" id="UP000623467">
    <property type="component" value="Unassembled WGS sequence"/>
</dbReference>
<accession>A0A8H7CM56</accession>
<dbReference type="InterPro" id="IPR036537">
    <property type="entry name" value="Adaptor_Cbl_N_dom_sf"/>
</dbReference>
<dbReference type="EMBL" id="JACAZH010000028">
    <property type="protein sequence ID" value="KAF7341022.1"/>
    <property type="molecule type" value="Genomic_DNA"/>
</dbReference>
<dbReference type="GO" id="GO:0007166">
    <property type="term" value="P:cell surface receptor signaling pathway"/>
    <property type="evidence" value="ECO:0007669"/>
    <property type="project" value="InterPro"/>
</dbReference>
<evidence type="ECO:0000313" key="2">
    <source>
        <dbReference type="Proteomes" id="UP000623467"/>
    </source>
</evidence>
<name>A0A8H7CM56_9AGAR</name>
<keyword evidence="2" id="KW-1185">Reference proteome</keyword>
<dbReference type="InterPro" id="IPR059179">
    <property type="entry name" value="MLKL-like_MCAfunc"/>
</dbReference>
<sequence>MPTAPPTAVVLDQLQSALKIVTSLCNGALAVPGLGAAAGAAIEIIEIAQNVTKNKEDALEVAKITAERTSALLDAFNGKSKDEIPEYLLKSIMHYAEKLEVVRKILAKLTTQTRFWQLVSRRSNRDDINTCKDILNESFQVFQLSLSLRLHTRWTDLVSQINSVIVAQTKAVAPNLSIIRREELHFNRYWRLDGNTSIVSAEYNGRSVVVKKYGKDKTRWLADLDAWLDSDAWQPHYLQIIGQSDESARCLHLVFQDPGVPVQTFIERRCRENVKECTLHVLTMVIQFASVAIGLLSQDQGGCKIETADIYVRLPNSNAVIDPNFVLANFEPFHFYDPAANPSKIQADGWRTFVNLIAKAIIGNISRPNYVTGRHGDTGPTATRMFRFLIHFLADFPYLQDHEHDRLDEMFKKLTRETQATQKTVEHLDVPENSNPLLDSLQHYSSSLCALWDLWDILPVSPGDLGVMLPGDDPRCPRFQKIANVAEEMNKWLADQGKIQPVSTTFPEFSDSERRYSPPDRWSSTAVDATTMLHSLRLGDAPSTIPHFTYSRARRLCLLGKSFNYDATWNYLRHLRDTGDLLDLATEHNVHISDLILIFSTSESKGYTHLVFETFERRERLLREVGAKDGVLHYFENLAPSEGELYGYWSASDKPGNPLFGPFPRVPGAEWGWEYSDDGFKTEIGRKGPAQHIRYVAL</sequence>
<dbReference type="OrthoDB" id="3049468at2759"/>
<organism evidence="1 2">
    <name type="scientific">Mycena sanguinolenta</name>
    <dbReference type="NCBI Taxonomy" id="230812"/>
    <lineage>
        <taxon>Eukaryota</taxon>
        <taxon>Fungi</taxon>
        <taxon>Dikarya</taxon>
        <taxon>Basidiomycota</taxon>
        <taxon>Agaricomycotina</taxon>
        <taxon>Agaricomycetes</taxon>
        <taxon>Agaricomycetidae</taxon>
        <taxon>Agaricales</taxon>
        <taxon>Marasmiineae</taxon>
        <taxon>Mycenaceae</taxon>
        <taxon>Mycena</taxon>
    </lineage>
</organism>
<comment type="caution">
    <text evidence="1">The sequence shown here is derived from an EMBL/GenBank/DDBJ whole genome shotgun (WGS) entry which is preliminary data.</text>
</comment>
<dbReference type="CDD" id="cd21037">
    <property type="entry name" value="MLKL_NTD"/>
    <property type="match status" value="1"/>
</dbReference>